<dbReference type="Proteomes" id="UP000477651">
    <property type="component" value="Unassembled WGS sequence"/>
</dbReference>
<dbReference type="AlphaFoldDB" id="A0A6L9Y4D9"/>
<feature type="domain" description="Sulfatase N-terminal" evidence="7">
    <location>
        <begin position="277"/>
        <end position="566"/>
    </location>
</feature>
<dbReference type="PANTHER" id="PTHR47371:SF3">
    <property type="entry name" value="PHOSPHOGLYCEROL TRANSFERASE I"/>
    <property type="match status" value="1"/>
</dbReference>
<keyword evidence="3 6" id="KW-0812">Transmembrane</keyword>
<proteinExistence type="predicted"/>
<dbReference type="PANTHER" id="PTHR47371">
    <property type="entry name" value="LIPOTEICHOIC ACID SYNTHASE"/>
    <property type="match status" value="1"/>
</dbReference>
<evidence type="ECO:0000256" key="4">
    <source>
        <dbReference type="ARBA" id="ARBA00022989"/>
    </source>
</evidence>
<dbReference type="EMBL" id="JAAGYR010000004">
    <property type="protein sequence ID" value="NEN75289.1"/>
    <property type="molecule type" value="Genomic_DNA"/>
</dbReference>
<evidence type="ECO:0000256" key="5">
    <source>
        <dbReference type="ARBA" id="ARBA00023136"/>
    </source>
</evidence>
<dbReference type="RefSeq" id="WP_163763991.1">
    <property type="nucleotide sequence ID" value="NZ_JAAGYR010000004.1"/>
</dbReference>
<evidence type="ECO:0000259" key="7">
    <source>
        <dbReference type="Pfam" id="PF00884"/>
    </source>
</evidence>
<protein>
    <submittedName>
        <fullName evidence="8">LTA synthase family protein</fullName>
    </submittedName>
</protein>
<feature type="transmembrane region" description="Helical" evidence="6">
    <location>
        <begin position="145"/>
        <end position="165"/>
    </location>
</feature>
<feature type="transmembrane region" description="Helical" evidence="6">
    <location>
        <begin position="87"/>
        <end position="113"/>
    </location>
</feature>
<evidence type="ECO:0000256" key="6">
    <source>
        <dbReference type="SAM" id="Phobius"/>
    </source>
</evidence>
<keyword evidence="4 6" id="KW-1133">Transmembrane helix</keyword>
<evidence type="ECO:0000313" key="9">
    <source>
        <dbReference type="Proteomes" id="UP000477651"/>
    </source>
</evidence>
<reference evidence="8 9" key="1">
    <citation type="submission" date="2020-02" db="EMBL/GenBank/DDBJ databases">
        <title>Pelistega sp. NLN82 were isolated from wild rodents of the Hainan Island.</title>
        <authorList>
            <person name="Niu N."/>
            <person name="Zhou J."/>
        </authorList>
    </citation>
    <scope>NUCLEOTIDE SEQUENCE [LARGE SCALE GENOMIC DNA]</scope>
    <source>
        <strain evidence="8 9">NLN82</strain>
    </source>
</reference>
<dbReference type="SUPFAM" id="SSF53649">
    <property type="entry name" value="Alkaline phosphatase-like"/>
    <property type="match status" value="1"/>
</dbReference>
<organism evidence="8 9">
    <name type="scientific">Pelistega ratti</name>
    <dbReference type="NCBI Taxonomy" id="2652177"/>
    <lineage>
        <taxon>Bacteria</taxon>
        <taxon>Pseudomonadati</taxon>
        <taxon>Pseudomonadota</taxon>
        <taxon>Betaproteobacteria</taxon>
        <taxon>Burkholderiales</taxon>
        <taxon>Alcaligenaceae</taxon>
        <taxon>Pelistega</taxon>
    </lineage>
</organism>
<evidence type="ECO:0000313" key="8">
    <source>
        <dbReference type="EMBL" id="NEN75289.1"/>
    </source>
</evidence>
<feature type="transmembrane region" description="Helical" evidence="6">
    <location>
        <begin position="52"/>
        <end position="75"/>
    </location>
</feature>
<dbReference type="Pfam" id="PF00884">
    <property type="entry name" value="Sulfatase"/>
    <property type="match status" value="1"/>
</dbReference>
<comment type="subcellular location">
    <subcellularLocation>
        <location evidence="1">Cell membrane</location>
        <topology evidence="1">Multi-pass membrane protein</topology>
    </subcellularLocation>
</comment>
<gene>
    <name evidence="8" type="ORF">F9B74_02970</name>
</gene>
<evidence type="ECO:0000256" key="1">
    <source>
        <dbReference type="ARBA" id="ARBA00004651"/>
    </source>
</evidence>
<name>A0A6L9Y4D9_9BURK</name>
<keyword evidence="9" id="KW-1185">Reference proteome</keyword>
<keyword evidence="2" id="KW-1003">Cell membrane</keyword>
<accession>A0A6L9Y4D9</accession>
<dbReference type="InterPro" id="IPR050448">
    <property type="entry name" value="OpgB/LTA_synthase_biosynth"/>
</dbReference>
<dbReference type="GO" id="GO:0005886">
    <property type="term" value="C:plasma membrane"/>
    <property type="evidence" value="ECO:0007669"/>
    <property type="project" value="UniProtKB-SubCell"/>
</dbReference>
<evidence type="ECO:0000256" key="2">
    <source>
        <dbReference type="ARBA" id="ARBA00022475"/>
    </source>
</evidence>
<dbReference type="Gene3D" id="3.40.720.10">
    <property type="entry name" value="Alkaline Phosphatase, subunit A"/>
    <property type="match status" value="1"/>
</dbReference>
<dbReference type="InterPro" id="IPR000917">
    <property type="entry name" value="Sulfatase_N"/>
</dbReference>
<evidence type="ECO:0000256" key="3">
    <source>
        <dbReference type="ARBA" id="ARBA00022692"/>
    </source>
</evidence>
<feature type="transmembrane region" description="Helical" evidence="6">
    <location>
        <begin position="6"/>
        <end position="24"/>
    </location>
</feature>
<keyword evidence="5 6" id="KW-0472">Membrane</keyword>
<comment type="caution">
    <text evidence="8">The sequence shown here is derived from an EMBL/GenBank/DDBJ whole genome shotgun (WGS) entry which is preliminary data.</text>
</comment>
<dbReference type="InterPro" id="IPR017850">
    <property type="entry name" value="Alkaline_phosphatase_core_sf"/>
</dbReference>
<feature type="transmembrane region" description="Helical" evidence="6">
    <location>
        <begin position="177"/>
        <end position="194"/>
    </location>
</feature>
<dbReference type="CDD" id="cd16015">
    <property type="entry name" value="LTA_synthase"/>
    <property type="match status" value="1"/>
</dbReference>
<sequence>MMLLIPIIGIFIYQGILLSLNRYAMVKTFVPHEIVTEQSVAMKRMYRLGMRFDLKILSILIGLPLFLVTVCLSMMGGQWIEQYLSTIALVLAIIVFLLCLLVNGVVVTNYYYFKTYQNHYDIFMFGLVEDDTKAVIKNIIDDYPVIRLLIGIVISALLPAIFLYNSVYYQIFAIENSWLQVLVGLAAFMLWILLARGTLRSRPLGIGHAQVCSVGVINKMVPNGLTAMGWAFMARKLDISFKEVTEEEGMVLLAKMGADKRFYAQTEQNDYLAENRPHVVFALMESMGSNIWVYDDPIHNDLLGSLRPFTEKSFLFKRFCAEYNGTAPSLANIFFHSHVQNISQSVAQDKSLAETPFKVYKAKGYKTVFITAGNIMWRNLSNYLPLQGVDRVYDQNDIMDLFPEAKETLSYWGIADEYGFKLIEKLLQESQEPLFISFLSITNHPPYTVPASYTVKKINAECLQQRYGKDNHERAAMLGTYQYACNALGQFMQKISEHQVLGDKTIIAATGDHHVRNVFVDNPKEGFLSKAVPFLLHLPDSLKVTLNIHFDKERIGSHKDIMPTLYAVSLSQATYWHACGQNLLGSKEQTAFAFASSVGACYADKEGVVDTSVQPFITHQWDGDSLYLKREDNLVPLDSQEKINAYQDFLVWQTNYLVMQATREVKV</sequence>